<sequence>MAASIALRDFHFCNSIIDRWVQIRRYAAMSTAIINKVFESIPEWYTSLRLLVVHHIMYTLSSTVFDKILEDLRPDMLKAVARRTVIERKYPQDLRLPENRERCFYHGHDDEYPETGTESESEG</sequence>
<dbReference type="Proteomes" id="UP001337655">
    <property type="component" value="Unassembled WGS sequence"/>
</dbReference>
<gene>
    <name evidence="1" type="ORF">LTR77_002167</name>
</gene>
<dbReference type="EMBL" id="JAVRRT010000003">
    <property type="protein sequence ID" value="KAK5173486.1"/>
    <property type="molecule type" value="Genomic_DNA"/>
</dbReference>
<dbReference type="GeneID" id="89923514"/>
<comment type="caution">
    <text evidence="1">The sequence shown here is derived from an EMBL/GenBank/DDBJ whole genome shotgun (WGS) entry which is preliminary data.</text>
</comment>
<evidence type="ECO:0000313" key="1">
    <source>
        <dbReference type="EMBL" id="KAK5173486.1"/>
    </source>
</evidence>
<protein>
    <submittedName>
        <fullName evidence="1">Uncharacterized protein</fullName>
    </submittedName>
</protein>
<proteinExistence type="predicted"/>
<dbReference type="RefSeq" id="XP_064662181.1">
    <property type="nucleotide sequence ID" value="XM_064799426.1"/>
</dbReference>
<accession>A0AAV9PMD7</accession>
<keyword evidence="2" id="KW-1185">Reference proteome</keyword>
<dbReference type="AlphaFoldDB" id="A0AAV9PMD7"/>
<name>A0AAV9PMD7_9PEZI</name>
<evidence type="ECO:0000313" key="2">
    <source>
        <dbReference type="Proteomes" id="UP001337655"/>
    </source>
</evidence>
<reference evidence="1 2" key="1">
    <citation type="submission" date="2023-08" db="EMBL/GenBank/DDBJ databases">
        <title>Black Yeasts Isolated from many extreme environments.</title>
        <authorList>
            <person name="Coleine C."/>
            <person name="Stajich J.E."/>
            <person name="Selbmann L."/>
        </authorList>
    </citation>
    <scope>NUCLEOTIDE SEQUENCE [LARGE SCALE GENOMIC DNA]</scope>
    <source>
        <strain evidence="1 2">CCFEE 5935</strain>
    </source>
</reference>
<organism evidence="1 2">
    <name type="scientific">Saxophila tyrrhenica</name>
    <dbReference type="NCBI Taxonomy" id="1690608"/>
    <lineage>
        <taxon>Eukaryota</taxon>
        <taxon>Fungi</taxon>
        <taxon>Dikarya</taxon>
        <taxon>Ascomycota</taxon>
        <taxon>Pezizomycotina</taxon>
        <taxon>Dothideomycetes</taxon>
        <taxon>Dothideomycetidae</taxon>
        <taxon>Mycosphaerellales</taxon>
        <taxon>Extremaceae</taxon>
        <taxon>Saxophila</taxon>
    </lineage>
</organism>